<comment type="subcellular location">
    <subcellularLocation>
        <location evidence="1">Nucleus</location>
    </subcellularLocation>
</comment>
<feature type="compositionally biased region" description="Low complexity" evidence="3">
    <location>
        <begin position="424"/>
        <end position="447"/>
    </location>
</feature>
<keyword evidence="5" id="KW-0238">DNA-binding</keyword>
<organism evidence="4 5">
    <name type="scientific">Musca domestica</name>
    <name type="common">House fly</name>
    <dbReference type="NCBI Taxonomy" id="7370"/>
    <lineage>
        <taxon>Eukaryota</taxon>
        <taxon>Metazoa</taxon>
        <taxon>Ecdysozoa</taxon>
        <taxon>Arthropoda</taxon>
        <taxon>Hexapoda</taxon>
        <taxon>Insecta</taxon>
        <taxon>Pterygota</taxon>
        <taxon>Neoptera</taxon>
        <taxon>Endopterygota</taxon>
        <taxon>Diptera</taxon>
        <taxon>Brachycera</taxon>
        <taxon>Muscomorpha</taxon>
        <taxon>Muscoidea</taxon>
        <taxon>Muscidae</taxon>
        <taxon>Musca</taxon>
    </lineage>
</organism>
<dbReference type="GO" id="GO:0000978">
    <property type="term" value="F:RNA polymerase II cis-regulatory region sequence-specific DNA binding"/>
    <property type="evidence" value="ECO:0007669"/>
    <property type="project" value="TreeGrafter"/>
</dbReference>
<reference evidence="5" key="1">
    <citation type="submission" date="2025-08" db="UniProtKB">
        <authorList>
            <consortium name="RefSeq"/>
        </authorList>
    </citation>
    <scope>IDENTIFICATION</scope>
    <source>
        <strain evidence="5">Aabys</strain>
        <tissue evidence="5">Whole body</tissue>
    </source>
</reference>
<keyword evidence="2" id="KW-0539">Nucleus</keyword>
<dbReference type="AlphaFoldDB" id="A0A9J7IB49"/>
<feature type="region of interest" description="Disordered" evidence="3">
    <location>
        <begin position="421"/>
        <end position="462"/>
    </location>
</feature>
<feature type="compositionally biased region" description="Low complexity" evidence="3">
    <location>
        <begin position="531"/>
        <end position="543"/>
    </location>
</feature>
<evidence type="ECO:0000313" key="5">
    <source>
        <dbReference type="RefSeq" id="XP_011296274.3"/>
    </source>
</evidence>
<name>A0A9J7IB49_MUSDO</name>
<keyword evidence="5" id="KW-0371">Homeobox</keyword>
<evidence type="ECO:0000256" key="2">
    <source>
        <dbReference type="ARBA" id="ARBA00023242"/>
    </source>
</evidence>
<dbReference type="GO" id="GO:0000981">
    <property type="term" value="F:DNA-binding transcription factor activity, RNA polymerase II-specific"/>
    <property type="evidence" value="ECO:0007669"/>
    <property type="project" value="TreeGrafter"/>
</dbReference>
<evidence type="ECO:0000256" key="1">
    <source>
        <dbReference type="ARBA" id="ARBA00004123"/>
    </source>
</evidence>
<feature type="region of interest" description="Disordered" evidence="3">
    <location>
        <begin position="479"/>
        <end position="551"/>
    </location>
</feature>
<feature type="compositionally biased region" description="Low complexity" evidence="3">
    <location>
        <begin position="479"/>
        <end position="494"/>
    </location>
</feature>
<feature type="compositionally biased region" description="Polar residues" evidence="3">
    <location>
        <begin position="137"/>
        <end position="158"/>
    </location>
</feature>
<evidence type="ECO:0000313" key="4">
    <source>
        <dbReference type="Proteomes" id="UP001652621"/>
    </source>
</evidence>
<dbReference type="GeneID" id="101893789"/>
<dbReference type="InterPro" id="IPR050720">
    <property type="entry name" value="Engrailed_Homeobox_TFs"/>
</dbReference>
<feature type="region of interest" description="Disordered" evidence="3">
    <location>
        <begin position="295"/>
        <end position="326"/>
    </location>
</feature>
<accession>A0A9J7IB49</accession>
<evidence type="ECO:0000256" key="3">
    <source>
        <dbReference type="SAM" id="MobiDB-lite"/>
    </source>
</evidence>
<dbReference type="PANTHER" id="PTHR24341">
    <property type="entry name" value="HOMEOBOX PROTEIN ENGRAILED"/>
    <property type="match status" value="1"/>
</dbReference>
<dbReference type="GO" id="GO:0005634">
    <property type="term" value="C:nucleus"/>
    <property type="evidence" value="ECO:0007669"/>
    <property type="project" value="UniProtKB-SubCell"/>
</dbReference>
<dbReference type="Proteomes" id="UP001652621">
    <property type="component" value="Unplaced"/>
</dbReference>
<feature type="compositionally biased region" description="Polar residues" evidence="3">
    <location>
        <begin position="498"/>
        <end position="510"/>
    </location>
</feature>
<protein>
    <submittedName>
        <fullName evidence="5">Homeobox protein invected</fullName>
    </submittedName>
</protein>
<dbReference type="KEGG" id="mde:101893789"/>
<dbReference type="RefSeq" id="XP_011296274.3">
    <property type="nucleotide sequence ID" value="XM_011297972.3"/>
</dbReference>
<feature type="region of interest" description="Disordered" evidence="3">
    <location>
        <begin position="124"/>
        <end position="158"/>
    </location>
</feature>
<dbReference type="VEuPathDB" id="VectorBase:MDOMA2_018268"/>
<feature type="compositionally biased region" description="Basic residues" evidence="3">
    <location>
        <begin position="303"/>
        <end position="315"/>
    </location>
</feature>
<sequence>MHPDFCLALQKCASNLGLIKHKQPYLNSQRTTSTATRMSCSMAELEFQSPKKSNENGNDDDDDIAEDLVRIVSDDEEDEGGDGGEASEAPQKHHQLDLDENASMCSELSVGQEHALHHEIPPADAQEDEEILDVSDTHSNSSVDENNRTPSTPGETMSSLSPFTLASTLRFPVPFSLQAPTANVMTPGAPNANISPFQEEFLRKSHLYAEELMKHQMHLMAAARASAFSLRNQNLHPGIGGHPSHLVHINPLTKLGQISAAAAAAAALSAAAVQNSKTQGHGQQSQIISPHNAASHVLPPQQHHPHSHPHAHLQHHLPQSASTTSDTLAKLTALSKQTSPATSHMMSTLNQLQTQMQAHLPRLFNDNNDNLHERALKFSIDNILKGDFGRGQSPPATATSHSKKSLHFLSHANKQFLNIAKQKSNCSSSSSSAVSDTLDPQQHQHQQQQHHQHQSSANSTPAFSASLASICTNSNDSNSTAVSSSYSSANGTGDLIKSSPSQTPTLSPGLNETAGSGRAGGGGAVGKDDTGSATTAGAGTSGSSSGGTSGGNGGPIVWPAWVYCTRYSDRPSSELQMALINNYQVAVLCEPQME</sequence>
<dbReference type="GO" id="GO:0030182">
    <property type="term" value="P:neuron differentiation"/>
    <property type="evidence" value="ECO:0007669"/>
    <property type="project" value="TreeGrafter"/>
</dbReference>
<dbReference type="PANTHER" id="PTHR24341:SF6">
    <property type="entry name" value="HOMEOBOX PROTEIN INVECTED"/>
    <property type="match status" value="1"/>
</dbReference>
<keyword evidence="4" id="KW-1185">Reference proteome</keyword>
<proteinExistence type="predicted"/>
<dbReference type="OrthoDB" id="8047602at2759"/>
<gene>
    <name evidence="5" type="primary">LOC101893789</name>
</gene>